<accession>A0AAE1CP72</accession>
<name>A0AAE1CP72_9GAST</name>
<protein>
    <submittedName>
        <fullName evidence="1">Uncharacterized protein</fullName>
    </submittedName>
</protein>
<dbReference type="AlphaFoldDB" id="A0AAE1CP72"/>
<keyword evidence="2" id="KW-1185">Reference proteome</keyword>
<sequence length="138" mass="15647">MDDKDIQEETYNTKALSGSCDSFLTAKDRQGQTRAAWNGQRIEKLQQNLRNDPTPPEEGFCGDILAVYWIKGRCLCAFLGQDSALFVGLDRRQRQLESDESLPKGGRGSLVKSLPANFNLYTIIRVSIKISIFWFIVR</sequence>
<dbReference type="CDD" id="cd00010">
    <property type="entry name" value="AAI_LTSS"/>
    <property type="match status" value="1"/>
</dbReference>
<dbReference type="Proteomes" id="UP001283361">
    <property type="component" value="Unassembled WGS sequence"/>
</dbReference>
<organism evidence="1 2">
    <name type="scientific">Elysia crispata</name>
    <name type="common">lettuce slug</name>
    <dbReference type="NCBI Taxonomy" id="231223"/>
    <lineage>
        <taxon>Eukaryota</taxon>
        <taxon>Metazoa</taxon>
        <taxon>Spiralia</taxon>
        <taxon>Lophotrochozoa</taxon>
        <taxon>Mollusca</taxon>
        <taxon>Gastropoda</taxon>
        <taxon>Heterobranchia</taxon>
        <taxon>Euthyneura</taxon>
        <taxon>Panpulmonata</taxon>
        <taxon>Sacoglossa</taxon>
        <taxon>Placobranchoidea</taxon>
        <taxon>Plakobranchidae</taxon>
        <taxon>Elysia</taxon>
    </lineage>
</organism>
<evidence type="ECO:0000313" key="2">
    <source>
        <dbReference type="Proteomes" id="UP001283361"/>
    </source>
</evidence>
<reference evidence="1" key="1">
    <citation type="journal article" date="2023" name="G3 (Bethesda)">
        <title>A reference genome for the long-term kleptoplast-retaining sea slug Elysia crispata morphotype clarki.</title>
        <authorList>
            <person name="Eastman K.E."/>
            <person name="Pendleton A.L."/>
            <person name="Shaikh M.A."/>
            <person name="Suttiyut T."/>
            <person name="Ogas R."/>
            <person name="Tomko P."/>
            <person name="Gavelis G."/>
            <person name="Widhalm J.R."/>
            <person name="Wisecaver J.H."/>
        </authorList>
    </citation>
    <scope>NUCLEOTIDE SEQUENCE</scope>
    <source>
        <strain evidence="1">ECLA1</strain>
    </source>
</reference>
<comment type="caution">
    <text evidence="1">The sequence shown here is derived from an EMBL/GenBank/DDBJ whole genome shotgun (WGS) entry which is preliminary data.</text>
</comment>
<dbReference type="EMBL" id="JAWDGP010007346">
    <property type="protein sequence ID" value="KAK3724289.1"/>
    <property type="molecule type" value="Genomic_DNA"/>
</dbReference>
<gene>
    <name evidence="1" type="ORF">RRG08_043287</name>
</gene>
<proteinExistence type="predicted"/>
<evidence type="ECO:0000313" key="1">
    <source>
        <dbReference type="EMBL" id="KAK3724289.1"/>
    </source>
</evidence>